<dbReference type="EMBL" id="MGBR01000001">
    <property type="protein sequence ID" value="OGK74020.1"/>
    <property type="molecule type" value="Genomic_DNA"/>
</dbReference>
<reference evidence="1 2" key="1">
    <citation type="journal article" date="2016" name="Nat. Commun.">
        <title>Thousands of microbial genomes shed light on interconnected biogeochemical processes in an aquifer system.</title>
        <authorList>
            <person name="Anantharaman K."/>
            <person name="Brown C.T."/>
            <person name="Hug L.A."/>
            <person name="Sharon I."/>
            <person name="Castelle C.J."/>
            <person name="Probst A.J."/>
            <person name="Thomas B.C."/>
            <person name="Singh A."/>
            <person name="Wilkins M.J."/>
            <person name="Karaoz U."/>
            <person name="Brodie E.L."/>
            <person name="Williams K.H."/>
            <person name="Hubbard S.S."/>
            <person name="Banfield J.F."/>
        </authorList>
    </citation>
    <scope>NUCLEOTIDE SEQUENCE [LARGE SCALE GENOMIC DNA]</scope>
</reference>
<gene>
    <name evidence="1" type="ORF">A3K52_04580</name>
</gene>
<protein>
    <submittedName>
        <fullName evidence="1">Uncharacterized protein</fullName>
    </submittedName>
</protein>
<comment type="caution">
    <text evidence="1">The sequence shown here is derived from an EMBL/GenBank/DDBJ whole genome shotgun (WGS) entry which is preliminary data.</text>
</comment>
<accession>A0A1F7L1L0</accession>
<name>A0A1F7L1L0_9BACT</name>
<evidence type="ECO:0000313" key="2">
    <source>
        <dbReference type="Proteomes" id="UP000177050"/>
    </source>
</evidence>
<sequence length="928" mass="98159">MGELHIRHSAKMNPPTDVSGEGVKVGGGQGHLPSKGPVQFIVSGTALALTTTACNGSAPAVESTTDLEDLNLSAEQVAAIQSELGSPDVRFFPSSGNLPLGSPVQVCVGLSQTDETAHLLGVSAVANSLGIKLPNPDIIPQVSGVTMDGAVISLVQVALPDQAPGEQCFDLGIVGSGTLQVNAENCLNASSQGEPICGEPSPDGLVQISVDVPMPPEPPQIDDVALGETIVDPTRVVLDGNRSNEMSPACATIEGVLSPVQSAEVTLDDGGLGLDIIPVDGQEGPIALTVSMAPLDGQGGCDEGARDAALITGEVDTKETICIQTGIVGEGAAALTCDGQGRIIPTDGGDRVVIEDGTAILPIDGSIRTRGFTTIDNHGNENSGETTAALPTTCLQGEGADGAQFDAASNTVNFPVLCNGMGDIVLEDGTRISIGADTHMAIIPISISDPDGRVAGEVQFSGQNTAFEAFMRSLPPPTLTAIHVAIQDATRVLDATCAETPVGDPCSVTRTVDNQAESSGVNELGVALFTDRPEPGDTGRTSFVQACGILGNCSEQLSVLEPGYSPFAGVTVQVVSQQPNDHGGRTINILLIHPDPQHNLALDITQSQGSQPAPWQDTHIFGQPLSEILLWIRTQTKDITGNNDQVICHLASVAQDRSQSTVTCDTPWLENKATITLTMYDDAGHPAQFVAEAQAPDVDPLLQKVVEVSAEVGIIGLGLFNTTVATALGVAIYERKQKKEYPPKLKAAIDELQVGHIPPDKLLRIREGLNSKHLTPGQKKEYGSTFGNKVRLSKALALVNPAFQHVPEQKIRRATKGKERKKSIKLDYAESLTILINMLRTKDTEAHKGLVIQTMVQVLEKIHTDVDRFMDSGKVRGSLSVKQEMNKRRLRECIHLLLNPENVILFQIDGITYPRFTRERLLEVLSFL</sequence>
<proteinExistence type="predicted"/>
<evidence type="ECO:0000313" key="1">
    <source>
        <dbReference type="EMBL" id="OGK74020.1"/>
    </source>
</evidence>
<dbReference type="AlphaFoldDB" id="A0A1F7L1L0"/>
<organism evidence="1 2">
    <name type="scientific">Candidatus Roizmanbacteria bacterium RIFOXYD1_FULL_38_12</name>
    <dbReference type="NCBI Taxonomy" id="1802093"/>
    <lineage>
        <taxon>Bacteria</taxon>
        <taxon>Candidatus Roizmaniibacteriota</taxon>
    </lineage>
</organism>
<dbReference type="Proteomes" id="UP000177050">
    <property type="component" value="Unassembled WGS sequence"/>
</dbReference>